<dbReference type="CDD" id="cd13971">
    <property type="entry name" value="ADCK2-like"/>
    <property type="match status" value="1"/>
</dbReference>
<dbReference type="InterPro" id="IPR004147">
    <property type="entry name" value="ABC1_dom"/>
</dbReference>
<protein>
    <submittedName>
        <fullName evidence="6">Uncharacterized aarF domain-containing protein kinase 2-like</fullName>
    </submittedName>
</protein>
<evidence type="ECO:0000259" key="4">
    <source>
        <dbReference type="Pfam" id="PF03109"/>
    </source>
</evidence>
<feature type="domain" description="ABC1 atypical kinase-like" evidence="4">
    <location>
        <begin position="336"/>
        <end position="556"/>
    </location>
</feature>
<keyword evidence="3" id="KW-0812">Transmembrane</keyword>
<evidence type="ECO:0000256" key="3">
    <source>
        <dbReference type="SAM" id="Phobius"/>
    </source>
</evidence>
<sequence>MYIMAYQSILLLGRSFHKVTQPWKLFRAAKFRSYFSFPGAIHGNQQAFRKNSQFAITLTCTALTLSLSIKRYSDTNSAFCNGQTIIKTNKVAKTKRNIITKTYRSLYKYLTLCMRFLRLLLTFLPLYCIFPWTLVFPSFKQKWLRYLLFAVECSGPTFIKLGQWSSTRRDLFSQEFCDCFSKLHNNAPPHSWFFTKKKLEKSFGNKWRDIFVKIDNKRQAVRSGCIGQVYKAYMKPDSIPDEHLVEEILEEIDDSDAPDFFEGLEVLGFGRMFGARDKELDRAEKDRKVKKKEKLLADENSFNPQERSDQSNDLQDKPKSDNNFILDEDDLDGLIPVAIKVVHPGVYRNVSRDLKLLYFMANLLSYIPGLSYLSLREVVEEFEGLLTRQIDLRYEAKNLERFNVNFSDVSCVKFPKPIRPYVRKDVMVETYEEGECISKYLNDNENSSEELRNKLADMAIDALLKMVFVDNFVHADLHPGNILVHGASDFNPQQENIMTLVDICDTVIINVKPVPCPVKLILLDTGITSELEEEDRWNFEGVFTAVVLGDGEKVADLFLHHACAKECEDVDKFKKEMSTLVREATKNTLNLSKVNVGELLRSVFSLLIEHKVKLESNFASMVLAIMVLEGLGRSLNPNLDIMAAAKAVLLP</sequence>
<evidence type="ECO:0000313" key="5">
    <source>
        <dbReference type="Proteomes" id="UP000694865"/>
    </source>
</evidence>
<dbReference type="Proteomes" id="UP000694865">
    <property type="component" value="Unplaced"/>
</dbReference>
<feature type="transmembrane region" description="Helical" evidence="3">
    <location>
        <begin position="116"/>
        <end position="137"/>
    </location>
</feature>
<comment type="similarity">
    <text evidence="1">Belongs to the protein kinase superfamily. ADCK protein kinase family.</text>
</comment>
<feature type="compositionally biased region" description="Basic and acidic residues" evidence="2">
    <location>
        <begin position="306"/>
        <end position="320"/>
    </location>
</feature>
<feature type="region of interest" description="Disordered" evidence="2">
    <location>
        <begin position="298"/>
        <end position="322"/>
    </location>
</feature>
<dbReference type="InterPro" id="IPR052402">
    <property type="entry name" value="ADCK_kinase"/>
</dbReference>
<accession>A0ABM0MK45</accession>
<gene>
    <name evidence="6" type="primary">LOC100377337</name>
</gene>
<dbReference type="SUPFAM" id="SSF56112">
    <property type="entry name" value="Protein kinase-like (PK-like)"/>
    <property type="match status" value="1"/>
</dbReference>
<dbReference type="Pfam" id="PF03109">
    <property type="entry name" value="ABC1"/>
    <property type="match status" value="1"/>
</dbReference>
<dbReference type="InterPro" id="IPR044095">
    <property type="entry name" value="ADCK2_dom"/>
</dbReference>
<evidence type="ECO:0000313" key="6">
    <source>
        <dbReference type="RefSeq" id="XP_006820386.1"/>
    </source>
</evidence>
<keyword evidence="3" id="KW-1133">Transmembrane helix</keyword>
<dbReference type="PANTHER" id="PTHR45890">
    <property type="entry name" value="AARF DOMAIN CONTAINING KINASE 2 (PREDICTED)"/>
    <property type="match status" value="1"/>
</dbReference>
<keyword evidence="3" id="KW-0472">Membrane</keyword>
<evidence type="ECO:0000256" key="1">
    <source>
        <dbReference type="ARBA" id="ARBA00009670"/>
    </source>
</evidence>
<organism evidence="5 6">
    <name type="scientific">Saccoglossus kowalevskii</name>
    <name type="common">Acorn worm</name>
    <dbReference type="NCBI Taxonomy" id="10224"/>
    <lineage>
        <taxon>Eukaryota</taxon>
        <taxon>Metazoa</taxon>
        <taxon>Hemichordata</taxon>
        <taxon>Enteropneusta</taxon>
        <taxon>Harrimaniidae</taxon>
        <taxon>Saccoglossus</taxon>
    </lineage>
</organism>
<dbReference type="GeneID" id="100377337"/>
<evidence type="ECO:0000256" key="2">
    <source>
        <dbReference type="SAM" id="MobiDB-lite"/>
    </source>
</evidence>
<proteinExistence type="inferred from homology"/>
<name>A0ABM0MK45_SACKO</name>
<dbReference type="InterPro" id="IPR011009">
    <property type="entry name" value="Kinase-like_dom_sf"/>
</dbReference>
<dbReference type="PANTHER" id="PTHR45890:SF1">
    <property type="entry name" value="AARF DOMAIN CONTAINING KINASE 2"/>
    <property type="match status" value="1"/>
</dbReference>
<dbReference type="RefSeq" id="XP_006820386.1">
    <property type="nucleotide sequence ID" value="XM_006820323.1"/>
</dbReference>
<reference evidence="6" key="1">
    <citation type="submission" date="2025-08" db="UniProtKB">
        <authorList>
            <consortium name="RefSeq"/>
        </authorList>
    </citation>
    <scope>IDENTIFICATION</scope>
    <source>
        <tissue evidence="6">Testes</tissue>
    </source>
</reference>
<keyword evidence="5" id="KW-1185">Reference proteome</keyword>